<feature type="repeat" description="TPR" evidence="1">
    <location>
        <begin position="485"/>
        <end position="518"/>
    </location>
</feature>
<dbReference type="Gene3D" id="1.25.40.10">
    <property type="entry name" value="Tetratricopeptide repeat domain"/>
    <property type="match status" value="1"/>
</dbReference>
<evidence type="ECO:0000313" key="3">
    <source>
        <dbReference type="EMBL" id="NRT54504.1"/>
    </source>
</evidence>
<dbReference type="InterPro" id="IPR019734">
    <property type="entry name" value="TPR_rpt"/>
</dbReference>
<accession>A0ABX2FZ44</accession>
<feature type="domain" description="Guanylate cyclase" evidence="2">
    <location>
        <begin position="37"/>
        <end position="152"/>
    </location>
</feature>
<reference evidence="3 4" key="1">
    <citation type="submission" date="2020-05" db="EMBL/GenBank/DDBJ databases">
        <title>Genomic Encyclopedia of Type Strains, Phase IV (KMG-V): Genome sequencing to study the core and pangenomes of soil and plant-associated prokaryotes.</title>
        <authorList>
            <person name="Whitman W."/>
        </authorList>
    </citation>
    <scope>NUCLEOTIDE SEQUENCE [LARGE SCALE GENOMIC DNA]</scope>
    <source>
        <strain evidence="3 4">C29</strain>
    </source>
</reference>
<dbReference type="RefSeq" id="WP_173803460.1">
    <property type="nucleotide sequence ID" value="NZ_JABSNM010000001.1"/>
</dbReference>
<protein>
    <submittedName>
        <fullName evidence="3">Class 3 adenylate cyclase</fullName>
    </submittedName>
</protein>
<organism evidence="3 4">
    <name type="scientific">Sphaerotilus uruguayifluvii</name>
    <dbReference type="NCBI Taxonomy" id="2735897"/>
    <lineage>
        <taxon>Bacteria</taxon>
        <taxon>Pseudomonadati</taxon>
        <taxon>Pseudomonadota</taxon>
        <taxon>Betaproteobacteria</taxon>
        <taxon>Burkholderiales</taxon>
        <taxon>Sphaerotilaceae</taxon>
        <taxon>Sphaerotilus</taxon>
    </lineage>
</organism>
<sequence length="621" mass="67684">MPQTDAPSLPDSPPTAAAVAADTAVSVLSGLTWVARSVVVIDIIESVRLIQEDPEDVIARWQRFDATMRGTVLPMHHGRLVKSLGDGMLLEFDTATDAIAAARQAHREVEALNAGRPAARAIRLRAGITSGEVVVGEIDIYGHTVNLAARLASLGGAGQTVISASVRSQIVAGLDAEIEDLGDCILKHVAQPVRAFLIQADTPDVHALEPAPLAQWPVQPLRPTIAVVPFETEVFSGDSLSLRLGEALADEITCSLSRNGALKVISQLSAAAFAGRSHRIAAIRQHLRVDHVLTGRLYADGDRLALTLQLVETRTESVLWSDRVKNASMRGVFCGDDPMITDLSHRVGKALTSRQVERARTEPLASLESYCLLMAAITLMHGVSREDFERARLMLEALIERDRRHPLPHAWLAKWHVLRVQQGWSDDLHRDSLQASDCTRRALDLDPRSSLSLTMDGFVQSNLHKDLDGAMLRYRQALDENQNEPLAWLLLGTSHAFRGEGQAATEAAEQALELSPLDPMRYFFESLSATAALSAGQHELAIRRARRSLQLNRQHTSTLRVITIAQACLGRLDEARATCSELMRLEPSLTISSYRRRSPSTGHPTGDIWCDALAAAGVPPG</sequence>
<dbReference type="Proteomes" id="UP001516061">
    <property type="component" value="Unassembled WGS sequence"/>
</dbReference>
<dbReference type="SMART" id="SM00028">
    <property type="entry name" value="TPR"/>
    <property type="match status" value="3"/>
</dbReference>
<dbReference type="InterPro" id="IPR011990">
    <property type="entry name" value="TPR-like_helical_dom_sf"/>
</dbReference>
<evidence type="ECO:0000313" key="4">
    <source>
        <dbReference type="Proteomes" id="UP001516061"/>
    </source>
</evidence>
<dbReference type="CDD" id="cd07302">
    <property type="entry name" value="CHD"/>
    <property type="match status" value="1"/>
</dbReference>
<keyword evidence="4" id="KW-1185">Reference proteome</keyword>
<evidence type="ECO:0000256" key="1">
    <source>
        <dbReference type="PROSITE-ProRule" id="PRU00339"/>
    </source>
</evidence>
<dbReference type="PANTHER" id="PTHR43081">
    <property type="entry name" value="ADENYLATE CYCLASE, TERMINAL-DIFFERENTIATION SPECIFIC-RELATED"/>
    <property type="match status" value="1"/>
</dbReference>
<dbReference type="PROSITE" id="PS50125">
    <property type="entry name" value="GUANYLATE_CYCLASE_2"/>
    <property type="match status" value="1"/>
</dbReference>
<dbReference type="InterPro" id="IPR050697">
    <property type="entry name" value="Adenylyl/Guanylyl_Cyclase_3/4"/>
</dbReference>
<dbReference type="Gene3D" id="3.30.70.1230">
    <property type="entry name" value="Nucleotide cyclase"/>
    <property type="match status" value="1"/>
</dbReference>
<dbReference type="Pfam" id="PF00211">
    <property type="entry name" value="Guanylate_cyc"/>
    <property type="match status" value="1"/>
</dbReference>
<dbReference type="SMART" id="SM00044">
    <property type="entry name" value="CYCc"/>
    <property type="match status" value="1"/>
</dbReference>
<dbReference type="PANTHER" id="PTHR43081:SF1">
    <property type="entry name" value="ADENYLATE CYCLASE, TERMINAL-DIFFERENTIATION SPECIFIC"/>
    <property type="match status" value="1"/>
</dbReference>
<dbReference type="PROSITE" id="PS50005">
    <property type="entry name" value="TPR"/>
    <property type="match status" value="1"/>
</dbReference>
<evidence type="ECO:0000259" key="2">
    <source>
        <dbReference type="PROSITE" id="PS50125"/>
    </source>
</evidence>
<dbReference type="InterPro" id="IPR029787">
    <property type="entry name" value="Nucleotide_cyclase"/>
</dbReference>
<dbReference type="EMBL" id="JABSNM010000001">
    <property type="protein sequence ID" value="NRT54504.1"/>
    <property type="molecule type" value="Genomic_DNA"/>
</dbReference>
<comment type="caution">
    <text evidence="3">The sequence shown here is derived from an EMBL/GenBank/DDBJ whole genome shotgun (WGS) entry which is preliminary data.</text>
</comment>
<keyword evidence="1" id="KW-0802">TPR repeat</keyword>
<dbReference type="InterPro" id="IPR001054">
    <property type="entry name" value="A/G_cyclase"/>
</dbReference>
<name>A0ABX2FZ44_9BURK</name>
<gene>
    <name evidence="3" type="ORF">HNQ01_000211</name>
</gene>
<dbReference type="SUPFAM" id="SSF55073">
    <property type="entry name" value="Nucleotide cyclase"/>
    <property type="match status" value="1"/>
</dbReference>
<dbReference type="SUPFAM" id="SSF48452">
    <property type="entry name" value="TPR-like"/>
    <property type="match status" value="1"/>
</dbReference>
<proteinExistence type="predicted"/>